<name>A0A4Y7QHL5_9AGAM</name>
<comment type="similarity">
    <text evidence="1">Belongs to the acyl coenzyme A hydrolase family.</text>
</comment>
<proteinExistence type="inferred from homology"/>
<evidence type="ECO:0000259" key="6">
    <source>
        <dbReference type="PROSITE" id="PS51770"/>
    </source>
</evidence>
<dbReference type="STRING" id="50990.A0A4Y7QHL5"/>
<keyword evidence="2" id="KW-0677">Repeat</keyword>
<evidence type="ECO:0000256" key="5">
    <source>
        <dbReference type="SAM" id="MobiDB-lite"/>
    </source>
</evidence>
<dbReference type="InterPro" id="IPR033120">
    <property type="entry name" value="HOTDOG_ACOT"/>
</dbReference>
<keyword evidence="8" id="KW-1185">Reference proteome</keyword>
<keyword evidence="3" id="KW-0378">Hydrolase</keyword>
<dbReference type="Gene3D" id="3.10.129.10">
    <property type="entry name" value="Hotdog Thioesterase"/>
    <property type="match status" value="2"/>
</dbReference>
<dbReference type="PANTHER" id="PTHR12655">
    <property type="entry name" value="ACYL-COA THIOESTERASE"/>
    <property type="match status" value="1"/>
</dbReference>
<dbReference type="SUPFAM" id="SSF54637">
    <property type="entry name" value="Thioesterase/thiol ester dehydrase-isomerase"/>
    <property type="match status" value="2"/>
</dbReference>
<evidence type="ECO:0000256" key="2">
    <source>
        <dbReference type="ARBA" id="ARBA00022737"/>
    </source>
</evidence>
<feature type="domain" description="HotDog ACOT-type" evidence="6">
    <location>
        <begin position="47"/>
        <end position="172"/>
    </location>
</feature>
<gene>
    <name evidence="7" type="ORF">BD410DRAFT_715276</name>
</gene>
<evidence type="ECO:0000256" key="3">
    <source>
        <dbReference type="ARBA" id="ARBA00022801"/>
    </source>
</evidence>
<dbReference type="CDD" id="cd03442">
    <property type="entry name" value="BFIT_BACH"/>
    <property type="match status" value="2"/>
</dbReference>
<keyword evidence="7" id="KW-0413">Isomerase</keyword>
<dbReference type="EMBL" id="ML170160">
    <property type="protein sequence ID" value="TDL27144.1"/>
    <property type="molecule type" value="Genomic_DNA"/>
</dbReference>
<organism evidence="7 8">
    <name type="scientific">Rickenella mellea</name>
    <dbReference type="NCBI Taxonomy" id="50990"/>
    <lineage>
        <taxon>Eukaryota</taxon>
        <taxon>Fungi</taxon>
        <taxon>Dikarya</taxon>
        <taxon>Basidiomycota</taxon>
        <taxon>Agaricomycotina</taxon>
        <taxon>Agaricomycetes</taxon>
        <taxon>Hymenochaetales</taxon>
        <taxon>Rickenellaceae</taxon>
        <taxon>Rickenella</taxon>
    </lineage>
</organism>
<dbReference type="GO" id="GO:0005739">
    <property type="term" value="C:mitochondrion"/>
    <property type="evidence" value="ECO:0007669"/>
    <property type="project" value="TreeGrafter"/>
</dbReference>
<dbReference type="OrthoDB" id="331699at2759"/>
<sequence>MPLRTPNLWSESLSTAKSPQISMSQSHNYPDGSQLQPRHMHDSYSQIDFPFASSPALLDQYMNAWGGIRTGKLLEHLDTLAGSIAYKHLLGPGVQTLGSVQERGYYIVTASVDRLDMLSTLYPVHDVRLSGHVIYVGKSSMEIAVKMEALEKDGSENTLMLGRFSMVCRDAKTHSARKVNPLIVSTAEEKALYQIAHKSRKILLRQRSLSRVPPSSEEAVALHNVYLGRTHASQKHVQDGSEPQADVERVWMGETRLEKCMLMFPQDRNVHQKIFGGYLMRLAYELGFANATMFTRSHQRFLSLDGISFARPVPIGSILRLTSHITHSAATAEFPVLVHVNVQANVVDVPTGTEQTTNDFRFTWCHDDGEPLRRMVTPNTYAEAMQWIEGRRALDMGAEIRALRKG</sequence>
<dbReference type="PROSITE" id="PS51770">
    <property type="entry name" value="HOTDOG_ACOT"/>
    <property type="match status" value="2"/>
</dbReference>
<evidence type="ECO:0000313" key="8">
    <source>
        <dbReference type="Proteomes" id="UP000294933"/>
    </source>
</evidence>
<dbReference type="Proteomes" id="UP000294933">
    <property type="component" value="Unassembled WGS sequence"/>
</dbReference>
<dbReference type="GO" id="GO:0016853">
    <property type="term" value="F:isomerase activity"/>
    <property type="evidence" value="ECO:0007669"/>
    <property type="project" value="UniProtKB-KW"/>
</dbReference>
<reference evidence="7 8" key="1">
    <citation type="submission" date="2018-06" db="EMBL/GenBank/DDBJ databases">
        <title>A transcriptomic atlas of mushroom development highlights an independent origin of complex multicellularity.</title>
        <authorList>
            <consortium name="DOE Joint Genome Institute"/>
            <person name="Krizsan K."/>
            <person name="Almasi E."/>
            <person name="Merenyi Z."/>
            <person name="Sahu N."/>
            <person name="Viragh M."/>
            <person name="Koszo T."/>
            <person name="Mondo S."/>
            <person name="Kiss B."/>
            <person name="Balint B."/>
            <person name="Kues U."/>
            <person name="Barry K."/>
            <person name="Hegedus J.C."/>
            <person name="Henrissat B."/>
            <person name="Johnson J."/>
            <person name="Lipzen A."/>
            <person name="Ohm R."/>
            <person name="Nagy I."/>
            <person name="Pangilinan J."/>
            <person name="Yan J."/>
            <person name="Xiong Y."/>
            <person name="Grigoriev I.V."/>
            <person name="Hibbett D.S."/>
            <person name="Nagy L.G."/>
        </authorList>
    </citation>
    <scope>NUCLEOTIDE SEQUENCE [LARGE SCALE GENOMIC DNA]</scope>
    <source>
        <strain evidence="7 8">SZMC22713</strain>
    </source>
</reference>
<evidence type="ECO:0000313" key="7">
    <source>
        <dbReference type="EMBL" id="TDL27144.1"/>
    </source>
</evidence>
<dbReference type="VEuPathDB" id="FungiDB:BD410DRAFT_715276"/>
<accession>A0A4Y7QHL5</accession>
<keyword evidence="4" id="KW-0809">Transit peptide</keyword>
<evidence type="ECO:0000256" key="1">
    <source>
        <dbReference type="ARBA" id="ARBA00010458"/>
    </source>
</evidence>
<dbReference type="GO" id="GO:0047617">
    <property type="term" value="F:fatty acyl-CoA hydrolase activity"/>
    <property type="evidence" value="ECO:0007669"/>
    <property type="project" value="TreeGrafter"/>
</dbReference>
<protein>
    <submittedName>
        <fullName evidence="7">Thioesterase/thiol ester dehydrase-isomerase</fullName>
    </submittedName>
</protein>
<dbReference type="InterPro" id="IPR029069">
    <property type="entry name" value="HotDog_dom_sf"/>
</dbReference>
<evidence type="ECO:0000256" key="4">
    <source>
        <dbReference type="ARBA" id="ARBA00022946"/>
    </source>
</evidence>
<dbReference type="AlphaFoldDB" id="A0A4Y7QHL5"/>
<dbReference type="PANTHER" id="PTHR12655:SF0">
    <property type="entry name" value="ACYL-COENZYME A THIOESTERASE 9, MITOCHONDRIAL"/>
    <property type="match status" value="1"/>
</dbReference>
<dbReference type="GO" id="GO:0006637">
    <property type="term" value="P:acyl-CoA metabolic process"/>
    <property type="evidence" value="ECO:0007669"/>
    <property type="project" value="TreeGrafter"/>
</dbReference>
<feature type="region of interest" description="Disordered" evidence="5">
    <location>
        <begin position="1"/>
        <end position="39"/>
    </location>
</feature>
<feature type="compositionally biased region" description="Polar residues" evidence="5">
    <location>
        <begin position="7"/>
        <end position="36"/>
    </location>
</feature>
<feature type="domain" description="HotDog ACOT-type" evidence="6">
    <location>
        <begin position="253"/>
        <end position="370"/>
    </location>
</feature>